<reference evidence="9 10" key="1">
    <citation type="submission" date="2018-07" db="EMBL/GenBank/DDBJ databases">
        <title>Genomic Encyclopedia of Type Strains, Phase III (KMG-III): the genomes of soil and plant-associated and newly described type strains.</title>
        <authorList>
            <person name="Whitman W."/>
        </authorList>
    </citation>
    <scope>NUCLEOTIDE SEQUENCE [LARGE SCALE GENOMIC DNA]</scope>
    <source>
        <strain evidence="9 10">CECT 8488</strain>
    </source>
</reference>
<protein>
    <recommendedName>
        <fullName evidence="6">Pseudouridine synthase</fullName>
        <ecNumber evidence="6">5.4.99.-</ecNumber>
    </recommendedName>
</protein>
<evidence type="ECO:0000313" key="9">
    <source>
        <dbReference type="EMBL" id="RED52511.1"/>
    </source>
</evidence>
<dbReference type="NCBIfam" id="TIGR00005">
    <property type="entry name" value="rluA_subfam"/>
    <property type="match status" value="1"/>
</dbReference>
<evidence type="ECO:0000256" key="3">
    <source>
        <dbReference type="ARBA" id="ARBA00036882"/>
    </source>
</evidence>
<dbReference type="SUPFAM" id="SSF55174">
    <property type="entry name" value="Alpha-L RNA-binding motif"/>
    <property type="match status" value="1"/>
</dbReference>
<dbReference type="GO" id="GO:0160140">
    <property type="term" value="F:23S rRNA pseudouridine(1911/1915/1917) synthase activity"/>
    <property type="evidence" value="ECO:0007669"/>
    <property type="project" value="UniProtKB-EC"/>
</dbReference>
<dbReference type="EC" id="5.4.99.-" evidence="6"/>
<feature type="domain" description="RNA-binding S4" evidence="8">
    <location>
        <begin position="32"/>
        <end position="62"/>
    </location>
</feature>
<keyword evidence="10" id="KW-1185">Reference proteome</keyword>
<dbReference type="InterPro" id="IPR002942">
    <property type="entry name" value="S4_RNA-bd"/>
</dbReference>
<comment type="function">
    <text evidence="6">Responsible for synthesis of pseudouridine from uracil.</text>
</comment>
<dbReference type="SUPFAM" id="SSF55120">
    <property type="entry name" value="Pseudouridine synthase"/>
    <property type="match status" value="1"/>
</dbReference>
<comment type="catalytic activity">
    <reaction evidence="6">
        <text>a uridine in RNA = a pseudouridine in RNA</text>
        <dbReference type="Rhea" id="RHEA:48348"/>
        <dbReference type="Rhea" id="RHEA-COMP:12068"/>
        <dbReference type="Rhea" id="RHEA-COMP:12069"/>
        <dbReference type="ChEBI" id="CHEBI:65314"/>
        <dbReference type="ChEBI" id="CHEBI:65315"/>
    </reaction>
</comment>
<evidence type="ECO:0000256" key="4">
    <source>
        <dbReference type="PIRSR" id="PIRSR606225-1"/>
    </source>
</evidence>
<dbReference type="InterPro" id="IPR020103">
    <property type="entry name" value="PsdUridine_synth_cat_dom_sf"/>
</dbReference>
<dbReference type="InterPro" id="IPR006225">
    <property type="entry name" value="PsdUridine_synth_RluC/D"/>
</dbReference>
<evidence type="ECO:0000259" key="7">
    <source>
        <dbReference type="Pfam" id="PF00849"/>
    </source>
</evidence>
<evidence type="ECO:0000256" key="5">
    <source>
        <dbReference type="PROSITE-ProRule" id="PRU00182"/>
    </source>
</evidence>
<dbReference type="InterPro" id="IPR006145">
    <property type="entry name" value="PsdUridine_synth_RsuA/RluA"/>
</dbReference>
<feature type="active site" evidence="4">
    <location>
        <position position="147"/>
    </location>
</feature>
<evidence type="ECO:0000313" key="10">
    <source>
        <dbReference type="Proteomes" id="UP000256845"/>
    </source>
</evidence>
<dbReference type="PANTHER" id="PTHR21600">
    <property type="entry name" value="MITOCHONDRIAL RNA PSEUDOURIDINE SYNTHASE"/>
    <property type="match status" value="1"/>
</dbReference>
<feature type="domain" description="Pseudouridine synthase RsuA/RluA-like" evidence="7">
    <location>
        <begin position="103"/>
        <end position="254"/>
    </location>
</feature>
<dbReference type="InterPro" id="IPR006224">
    <property type="entry name" value="PsdUridine_synth_RluA-like_CS"/>
</dbReference>
<evidence type="ECO:0000256" key="6">
    <source>
        <dbReference type="RuleBase" id="RU362028"/>
    </source>
</evidence>
<dbReference type="PROSITE" id="PS50889">
    <property type="entry name" value="S4"/>
    <property type="match status" value="1"/>
</dbReference>
<dbReference type="CDD" id="cd00165">
    <property type="entry name" value="S4"/>
    <property type="match status" value="1"/>
</dbReference>
<comment type="similarity">
    <text evidence="1 6">Belongs to the pseudouridine synthase RluA family.</text>
</comment>
<keyword evidence="2 6" id="KW-0413">Isomerase</keyword>
<dbReference type="RefSeq" id="WP_115936040.1">
    <property type="nucleotide sequence ID" value="NZ_QRDW01000002.1"/>
</dbReference>
<accession>A0A3D9HT31</accession>
<dbReference type="GO" id="GO:0003723">
    <property type="term" value="F:RNA binding"/>
    <property type="evidence" value="ECO:0007669"/>
    <property type="project" value="UniProtKB-KW"/>
</dbReference>
<organism evidence="9 10">
    <name type="scientific">Aestuariispira insulae</name>
    <dbReference type="NCBI Taxonomy" id="1461337"/>
    <lineage>
        <taxon>Bacteria</taxon>
        <taxon>Pseudomonadati</taxon>
        <taxon>Pseudomonadota</taxon>
        <taxon>Alphaproteobacteria</taxon>
        <taxon>Rhodospirillales</taxon>
        <taxon>Kiloniellaceae</taxon>
        <taxon>Aestuariispira</taxon>
    </lineage>
</organism>
<dbReference type="PROSITE" id="PS01129">
    <property type="entry name" value="PSI_RLU"/>
    <property type="match status" value="1"/>
</dbReference>
<dbReference type="Pfam" id="PF01479">
    <property type="entry name" value="S4"/>
    <property type="match status" value="1"/>
</dbReference>
<evidence type="ECO:0000256" key="2">
    <source>
        <dbReference type="ARBA" id="ARBA00023235"/>
    </source>
</evidence>
<dbReference type="AlphaFoldDB" id="A0A3D9HT31"/>
<evidence type="ECO:0000259" key="8">
    <source>
        <dbReference type="Pfam" id="PF01479"/>
    </source>
</evidence>
<dbReference type="InterPro" id="IPR036986">
    <property type="entry name" value="S4_RNA-bd_sf"/>
</dbReference>
<dbReference type="GO" id="GO:0000455">
    <property type="term" value="P:enzyme-directed rRNA pseudouridine synthesis"/>
    <property type="evidence" value="ECO:0007669"/>
    <property type="project" value="TreeGrafter"/>
</dbReference>
<dbReference type="Gene3D" id="3.30.2350.10">
    <property type="entry name" value="Pseudouridine synthase"/>
    <property type="match status" value="1"/>
</dbReference>
<dbReference type="CDD" id="cd02869">
    <property type="entry name" value="PseudoU_synth_RluA_like"/>
    <property type="match status" value="1"/>
</dbReference>
<name>A0A3D9HT31_9PROT</name>
<dbReference type="Gene3D" id="3.10.290.10">
    <property type="entry name" value="RNA-binding S4 domain"/>
    <property type="match status" value="1"/>
</dbReference>
<dbReference type="InterPro" id="IPR050188">
    <property type="entry name" value="RluA_PseudoU_synthase"/>
</dbReference>
<comment type="catalytic activity">
    <reaction evidence="3">
        <text>uridine(1911/1915/1917) in 23S rRNA = pseudouridine(1911/1915/1917) in 23S rRNA</text>
        <dbReference type="Rhea" id="RHEA:42524"/>
        <dbReference type="Rhea" id="RHEA-COMP:10097"/>
        <dbReference type="Rhea" id="RHEA-COMP:10098"/>
        <dbReference type="ChEBI" id="CHEBI:65314"/>
        <dbReference type="ChEBI" id="CHEBI:65315"/>
        <dbReference type="EC" id="5.4.99.23"/>
    </reaction>
</comment>
<dbReference type="EMBL" id="QRDW01000002">
    <property type="protein sequence ID" value="RED52511.1"/>
    <property type="molecule type" value="Genomic_DNA"/>
</dbReference>
<comment type="caution">
    <text evidence="9">The sequence shown here is derived from an EMBL/GenBank/DDBJ whole genome shotgun (WGS) entry which is preliminary data.</text>
</comment>
<dbReference type="Proteomes" id="UP000256845">
    <property type="component" value="Unassembled WGS sequence"/>
</dbReference>
<sequence>MSGVQTRYVARNEADMRLDRWFKLHFPELPFGKLQKIVRKGEVRVNGKRAKTSQRLEVGMAIRIPPLGDAATTKAPSGEKPKYVLTDADRKLAQSLVIYKDKDVLAINKPSGLAVQGGTKMERHLDGMLEALTYDAEEKPRLVHRLDKDTSGVMLLARNRQSASDLGKVFKGRETRKIYWAILVGLPEMDSGTITLPLAKLPGKAGERMVVDTEEGKPSVTEFRVLERAGKRLCLVALWPKTGRTHQLRVHMAALGTPILGDGKYGGQDAFIDGDEIEKRLHLHAREIDIPGSNARVKAPLPDHMKTTFKLFGFDGSDWLNEDPFEDLID</sequence>
<evidence type="ECO:0000256" key="1">
    <source>
        <dbReference type="ARBA" id="ARBA00010876"/>
    </source>
</evidence>
<dbReference type="PANTHER" id="PTHR21600:SF44">
    <property type="entry name" value="RIBOSOMAL LARGE SUBUNIT PSEUDOURIDINE SYNTHASE D"/>
    <property type="match status" value="1"/>
</dbReference>
<dbReference type="OrthoDB" id="9807829at2"/>
<keyword evidence="5" id="KW-0694">RNA-binding</keyword>
<gene>
    <name evidence="9" type="ORF">DFP90_102532</name>
</gene>
<dbReference type="Pfam" id="PF00849">
    <property type="entry name" value="PseudoU_synth_2"/>
    <property type="match status" value="1"/>
</dbReference>
<proteinExistence type="inferred from homology"/>